<dbReference type="Proteomes" id="UP000255231">
    <property type="component" value="Unassembled WGS sequence"/>
</dbReference>
<evidence type="ECO:0000313" key="2">
    <source>
        <dbReference type="EMBL" id="SUX42040.1"/>
    </source>
</evidence>
<dbReference type="Proteomes" id="UP000185725">
    <property type="component" value="Unassembled WGS sequence"/>
</dbReference>
<dbReference type="EMBL" id="UFVS01000001">
    <property type="protein sequence ID" value="SUX42040.1"/>
    <property type="molecule type" value="Genomic_DNA"/>
</dbReference>
<dbReference type="AlphaFoldDB" id="A0A381F642"/>
<evidence type="ECO:0000313" key="3">
    <source>
        <dbReference type="Proteomes" id="UP000185725"/>
    </source>
</evidence>
<organism evidence="2 4">
    <name type="scientific">Chryseobacterium indoltheticum</name>
    <dbReference type="NCBI Taxonomy" id="254"/>
    <lineage>
        <taxon>Bacteria</taxon>
        <taxon>Pseudomonadati</taxon>
        <taxon>Bacteroidota</taxon>
        <taxon>Flavobacteriia</taxon>
        <taxon>Flavobacteriales</taxon>
        <taxon>Weeksellaceae</taxon>
        <taxon>Chryseobacterium group</taxon>
        <taxon>Chryseobacterium</taxon>
    </lineage>
</organism>
<gene>
    <name evidence="2" type="ORF">NCTC13560_00855</name>
    <name evidence="1" type="ORF">SAMN05421682_10982</name>
</gene>
<proteinExistence type="predicted"/>
<dbReference type="KEGG" id="cil:EG358_01275"/>
<name>A0A381F642_9FLAO</name>
<reference evidence="1 3" key="1">
    <citation type="submission" date="2017-01" db="EMBL/GenBank/DDBJ databases">
        <authorList>
            <person name="Varghese N."/>
            <person name="Submissions S."/>
        </authorList>
    </citation>
    <scope>NUCLEOTIDE SEQUENCE [LARGE SCALE GENOMIC DNA]</scope>
    <source>
        <strain evidence="1 3">ATCC 27950</strain>
    </source>
</reference>
<dbReference type="NCBIfam" id="TIGR01200">
    <property type="entry name" value="GLPGLI"/>
    <property type="match status" value="1"/>
</dbReference>
<accession>A0A381F642</accession>
<evidence type="ECO:0000313" key="1">
    <source>
        <dbReference type="EMBL" id="SIQ84929.1"/>
    </source>
</evidence>
<dbReference type="EMBL" id="FTMF01000009">
    <property type="protein sequence ID" value="SIQ84929.1"/>
    <property type="molecule type" value="Genomic_DNA"/>
</dbReference>
<reference evidence="2 4" key="2">
    <citation type="submission" date="2018-06" db="EMBL/GenBank/DDBJ databases">
        <authorList>
            <consortium name="Pathogen Informatics"/>
            <person name="Doyle S."/>
        </authorList>
    </citation>
    <scope>NUCLEOTIDE SEQUENCE [LARGE SCALE GENOMIC DNA]</scope>
    <source>
        <strain evidence="2 4">NCTC13560</strain>
    </source>
</reference>
<dbReference type="InterPro" id="IPR005901">
    <property type="entry name" value="GLPGLI"/>
</dbReference>
<dbReference type="OrthoDB" id="1440774at2"/>
<evidence type="ECO:0000313" key="4">
    <source>
        <dbReference type="Proteomes" id="UP000255231"/>
    </source>
</evidence>
<keyword evidence="3" id="KW-1185">Reference proteome</keyword>
<sequence>MKKHLVCIVLFWICTFVKSQKVEFNPLVKATYQSFLKFSNNYPVKPQTFILIGNTKDYYFAGYKNYHKDLDLEEASKKGNGISLTAGDYFQERIIKKNGITNLFGMFRDERLRYEENVTLKWVLYSDTKIINGVKCQMAATNKYGRRWIAYFSTGHAIPIGPYKFTGLPGLIFEIYDTKNDYHFTLIKLEEYPNKFEFNLGGYKKFNKKDFLKASYNLEFTYAGFPMDADMRKEAEDIMTAKRKRYNNPLELKPFE</sequence>
<dbReference type="RefSeq" id="WP_076561416.1">
    <property type="nucleotide sequence ID" value="NZ_CP033929.1"/>
</dbReference>
<protein>
    <submittedName>
        <fullName evidence="2">GLPGLI family protein</fullName>
    </submittedName>
</protein>
<dbReference type="GeneID" id="303672314"/>